<organism evidence="3 4">
    <name type="scientific">Sesamum alatum</name>
    <dbReference type="NCBI Taxonomy" id="300844"/>
    <lineage>
        <taxon>Eukaryota</taxon>
        <taxon>Viridiplantae</taxon>
        <taxon>Streptophyta</taxon>
        <taxon>Embryophyta</taxon>
        <taxon>Tracheophyta</taxon>
        <taxon>Spermatophyta</taxon>
        <taxon>Magnoliopsida</taxon>
        <taxon>eudicotyledons</taxon>
        <taxon>Gunneridae</taxon>
        <taxon>Pentapetalae</taxon>
        <taxon>asterids</taxon>
        <taxon>lamiids</taxon>
        <taxon>Lamiales</taxon>
        <taxon>Pedaliaceae</taxon>
        <taxon>Sesamum</taxon>
    </lineage>
</organism>
<protein>
    <recommendedName>
        <fullName evidence="2">Myb/SANT-like domain-containing protein</fullName>
    </recommendedName>
</protein>
<dbReference type="PANTHER" id="PTHR47584">
    <property type="match status" value="1"/>
</dbReference>
<evidence type="ECO:0000313" key="4">
    <source>
        <dbReference type="Proteomes" id="UP001293254"/>
    </source>
</evidence>
<sequence>MAAPQQNHPIPVAPAPPFAPHPQRHYFYNTTWTKRHDNAFIQALYYQALKGHRQLSRTPNMHSLNHARRLVNACFNFNFKYVVFKRRLERLCLRYTTFKTILVSPGVVWDRQRNVVLFDEGRWNDLANEFVNAYRFEGEPDWKELSAIFSTGRPEQGLNDPVAISSDKANSDGENAEGSDESTISD</sequence>
<keyword evidence="4" id="KW-1185">Reference proteome</keyword>
<evidence type="ECO:0000256" key="1">
    <source>
        <dbReference type="SAM" id="MobiDB-lite"/>
    </source>
</evidence>
<comment type="caution">
    <text evidence="3">The sequence shown here is derived from an EMBL/GenBank/DDBJ whole genome shotgun (WGS) entry which is preliminary data.</text>
</comment>
<reference evidence="3" key="1">
    <citation type="submission" date="2020-06" db="EMBL/GenBank/DDBJ databases">
        <authorList>
            <person name="Li T."/>
            <person name="Hu X."/>
            <person name="Zhang T."/>
            <person name="Song X."/>
            <person name="Zhang H."/>
            <person name="Dai N."/>
            <person name="Sheng W."/>
            <person name="Hou X."/>
            <person name="Wei L."/>
        </authorList>
    </citation>
    <scope>NUCLEOTIDE SEQUENCE</scope>
    <source>
        <strain evidence="3">3651</strain>
        <tissue evidence="3">Leaf</tissue>
    </source>
</reference>
<proteinExistence type="predicted"/>
<dbReference type="EMBL" id="JACGWO010000001">
    <property type="protein sequence ID" value="KAK4441529.1"/>
    <property type="molecule type" value="Genomic_DNA"/>
</dbReference>
<reference evidence="3" key="2">
    <citation type="journal article" date="2024" name="Plant">
        <title>Genomic evolution and insights into agronomic trait innovations of Sesamum species.</title>
        <authorList>
            <person name="Miao H."/>
            <person name="Wang L."/>
            <person name="Qu L."/>
            <person name="Liu H."/>
            <person name="Sun Y."/>
            <person name="Le M."/>
            <person name="Wang Q."/>
            <person name="Wei S."/>
            <person name="Zheng Y."/>
            <person name="Lin W."/>
            <person name="Duan Y."/>
            <person name="Cao H."/>
            <person name="Xiong S."/>
            <person name="Wang X."/>
            <person name="Wei L."/>
            <person name="Li C."/>
            <person name="Ma Q."/>
            <person name="Ju M."/>
            <person name="Zhao R."/>
            <person name="Li G."/>
            <person name="Mu C."/>
            <person name="Tian Q."/>
            <person name="Mei H."/>
            <person name="Zhang T."/>
            <person name="Gao T."/>
            <person name="Zhang H."/>
        </authorList>
    </citation>
    <scope>NUCLEOTIDE SEQUENCE</scope>
    <source>
        <strain evidence="3">3651</strain>
    </source>
</reference>
<dbReference type="InterPro" id="IPR045026">
    <property type="entry name" value="LIMYB"/>
</dbReference>
<dbReference type="Proteomes" id="UP001293254">
    <property type="component" value="Unassembled WGS sequence"/>
</dbReference>
<gene>
    <name evidence="3" type="ORF">Salat_0487800</name>
</gene>
<name>A0AAE2D189_9LAMI</name>
<evidence type="ECO:0000313" key="3">
    <source>
        <dbReference type="EMBL" id="KAK4441529.1"/>
    </source>
</evidence>
<dbReference type="InterPro" id="IPR024752">
    <property type="entry name" value="Myb/SANT-like_dom"/>
</dbReference>
<feature type="region of interest" description="Disordered" evidence="1">
    <location>
        <begin position="152"/>
        <end position="186"/>
    </location>
</feature>
<evidence type="ECO:0000259" key="2">
    <source>
        <dbReference type="Pfam" id="PF12776"/>
    </source>
</evidence>
<dbReference type="AlphaFoldDB" id="A0AAE2D189"/>
<dbReference type="Pfam" id="PF12776">
    <property type="entry name" value="Myb_DNA-bind_3"/>
    <property type="match status" value="1"/>
</dbReference>
<feature type="domain" description="Myb/SANT-like" evidence="2">
    <location>
        <begin position="31"/>
        <end position="124"/>
    </location>
</feature>
<dbReference type="PANTHER" id="PTHR47584:SF14">
    <property type="entry name" value="L10-INTERACTING MYB DOMAIN-CONTAINING PROTEIN-LIKE"/>
    <property type="match status" value="1"/>
</dbReference>
<accession>A0AAE2D189</accession>